<evidence type="ECO:0000313" key="5">
    <source>
        <dbReference type="Proteomes" id="UP000780801"/>
    </source>
</evidence>
<dbReference type="InterPro" id="IPR001680">
    <property type="entry name" value="WD40_rpt"/>
</dbReference>
<dbReference type="EMBL" id="JAABOA010006994">
    <property type="protein sequence ID" value="KAF9552438.1"/>
    <property type="molecule type" value="Genomic_DNA"/>
</dbReference>
<dbReference type="AlphaFoldDB" id="A0A9P6K929"/>
<name>A0A9P6K929_9FUNG</name>
<evidence type="ECO:0000256" key="2">
    <source>
        <dbReference type="ARBA" id="ARBA00022737"/>
    </source>
</evidence>
<reference evidence="4" key="1">
    <citation type="journal article" date="2020" name="Fungal Divers.">
        <title>Resolving the Mortierellaceae phylogeny through synthesis of multi-gene phylogenetics and phylogenomics.</title>
        <authorList>
            <person name="Vandepol N."/>
            <person name="Liber J."/>
            <person name="Desiro A."/>
            <person name="Na H."/>
            <person name="Kennedy M."/>
            <person name="Barry K."/>
            <person name="Grigoriev I.V."/>
            <person name="Miller A.N."/>
            <person name="O'Donnell K."/>
            <person name="Stajich J.E."/>
            <person name="Bonito G."/>
        </authorList>
    </citation>
    <scope>NUCLEOTIDE SEQUENCE</scope>
    <source>
        <strain evidence="4">KOD1015</strain>
    </source>
</reference>
<dbReference type="SUPFAM" id="SSF50978">
    <property type="entry name" value="WD40 repeat-like"/>
    <property type="match status" value="1"/>
</dbReference>
<dbReference type="InterPro" id="IPR036322">
    <property type="entry name" value="WD40_repeat_dom_sf"/>
</dbReference>
<proteinExistence type="predicted"/>
<keyword evidence="2" id="KW-0677">Repeat</keyword>
<feature type="non-terminal residue" evidence="4">
    <location>
        <position position="1"/>
    </location>
</feature>
<evidence type="ECO:0000256" key="1">
    <source>
        <dbReference type="ARBA" id="ARBA00022574"/>
    </source>
</evidence>
<dbReference type="PROSITE" id="PS50294">
    <property type="entry name" value="WD_REPEATS_REGION"/>
    <property type="match status" value="1"/>
</dbReference>
<dbReference type="InterPro" id="IPR039328">
    <property type="entry name" value="WDR89"/>
</dbReference>
<gene>
    <name evidence="4" type="ORF">BGW38_009465</name>
</gene>
<dbReference type="InterPro" id="IPR015943">
    <property type="entry name" value="WD40/YVTN_repeat-like_dom_sf"/>
</dbReference>
<dbReference type="OrthoDB" id="25131at2759"/>
<dbReference type="Proteomes" id="UP000780801">
    <property type="component" value="Unassembled WGS sequence"/>
</dbReference>
<dbReference type="InterPro" id="IPR019775">
    <property type="entry name" value="WD40_repeat_CS"/>
</dbReference>
<evidence type="ECO:0000313" key="4">
    <source>
        <dbReference type="EMBL" id="KAF9552438.1"/>
    </source>
</evidence>
<dbReference type="Gene3D" id="2.130.10.10">
    <property type="entry name" value="YVTN repeat-like/Quinoprotein amine dehydrogenase"/>
    <property type="match status" value="1"/>
</dbReference>
<accession>A0A9P6K929</accession>
<dbReference type="PROSITE" id="PS00678">
    <property type="entry name" value="WD_REPEATS_1"/>
    <property type="match status" value="1"/>
</dbReference>
<keyword evidence="1 3" id="KW-0853">WD repeat</keyword>
<organism evidence="4 5">
    <name type="scientific">Lunasporangiospora selenospora</name>
    <dbReference type="NCBI Taxonomy" id="979761"/>
    <lineage>
        <taxon>Eukaryota</taxon>
        <taxon>Fungi</taxon>
        <taxon>Fungi incertae sedis</taxon>
        <taxon>Mucoromycota</taxon>
        <taxon>Mortierellomycotina</taxon>
        <taxon>Mortierellomycetes</taxon>
        <taxon>Mortierellales</taxon>
        <taxon>Mortierellaceae</taxon>
        <taxon>Lunasporangiospora</taxon>
    </lineage>
</organism>
<comment type="caution">
    <text evidence="4">The sequence shown here is derived from an EMBL/GenBank/DDBJ whole genome shotgun (WGS) entry which is preliminary data.</text>
</comment>
<dbReference type="PANTHER" id="PTHR22889">
    <property type="entry name" value="WD REPEAT-CONTAINING PROTEIN 89"/>
    <property type="match status" value="1"/>
</dbReference>
<sequence length="176" mass="18940">MEGKAGYSKLSYPSSGAESLAWTRQLVFQGSGCAVVATDHLLLMQLINERVAERASPKYQSIGIMNDGLPPTIPITVEPRLIPPFALKQSSAFSHGDVYIFDLAATSSNLIVSASSNEIKLYNPTSIAINNILKFHSDSITQIKAHNDNIIMSSSKDGSVAAWDLRTNGGPVQVFS</sequence>
<dbReference type="PROSITE" id="PS50082">
    <property type="entry name" value="WD_REPEATS_2"/>
    <property type="match status" value="1"/>
</dbReference>
<protein>
    <submittedName>
        <fullName evidence="4">Uncharacterized protein</fullName>
    </submittedName>
</protein>
<dbReference type="SMART" id="SM00320">
    <property type="entry name" value="WD40"/>
    <property type="match status" value="2"/>
</dbReference>
<dbReference type="PANTHER" id="PTHR22889:SF0">
    <property type="entry name" value="WD REPEAT-CONTAINING PROTEIN 89"/>
    <property type="match status" value="1"/>
</dbReference>
<feature type="repeat" description="WD" evidence="3">
    <location>
        <begin position="133"/>
        <end position="167"/>
    </location>
</feature>
<keyword evidence="5" id="KW-1185">Reference proteome</keyword>
<evidence type="ECO:0000256" key="3">
    <source>
        <dbReference type="PROSITE-ProRule" id="PRU00221"/>
    </source>
</evidence>